<dbReference type="InterPro" id="IPR052517">
    <property type="entry name" value="GlcG_carb_metab_protein"/>
</dbReference>
<feature type="chain" id="PRO_5007596330" description="Heme-binding protein" evidence="1">
    <location>
        <begin position="24"/>
        <end position="158"/>
    </location>
</feature>
<dbReference type="InterPro" id="IPR005624">
    <property type="entry name" value="PduO/GlcC-like"/>
</dbReference>
<protein>
    <recommendedName>
        <fullName evidence="3">Heme-binding protein</fullName>
    </recommendedName>
</protein>
<feature type="signal peptide" evidence="1">
    <location>
        <begin position="1"/>
        <end position="23"/>
    </location>
</feature>
<dbReference type="AlphaFoldDB" id="A0A154ILF3"/>
<dbReference type="RefSeq" id="WP_062941766.1">
    <property type="nucleotide sequence ID" value="NZ_CP171849.1"/>
</dbReference>
<dbReference type="EMBL" id="LVYU01000084">
    <property type="protein sequence ID" value="KZB00790.1"/>
    <property type="molecule type" value="Genomic_DNA"/>
</dbReference>
<keyword evidence="1" id="KW-0732">Signal</keyword>
<evidence type="ECO:0008006" key="3">
    <source>
        <dbReference type="Google" id="ProtNLM"/>
    </source>
</evidence>
<organism evidence="2">
    <name type="scientific">Rhizobium leguminosarum</name>
    <dbReference type="NCBI Taxonomy" id="384"/>
    <lineage>
        <taxon>Bacteria</taxon>
        <taxon>Pseudomonadati</taxon>
        <taxon>Pseudomonadota</taxon>
        <taxon>Alphaproteobacteria</taxon>
        <taxon>Hyphomicrobiales</taxon>
        <taxon>Rhizobiaceae</taxon>
        <taxon>Rhizobium/Agrobacterium group</taxon>
        <taxon>Rhizobium</taxon>
    </lineage>
</organism>
<dbReference type="InterPro" id="IPR038084">
    <property type="entry name" value="PduO/GlcC-like_sf"/>
</dbReference>
<proteinExistence type="predicted"/>
<name>A0A154ILF3_RHILE</name>
<dbReference type="Gene3D" id="3.30.450.150">
    <property type="entry name" value="Haem-degrading domain"/>
    <property type="match status" value="1"/>
</dbReference>
<evidence type="ECO:0000256" key="1">
    <source>
        <dbReference type="SAM" id="SignalP"/>
    </source>
</evidence>
<comment type="caution">
    <text evidence="2">The sequence shown here is derived from an EMBL/GenBank/DDBJ whole genome shotgun (WGS) entry which is preliminary data.</text>
</comment>
<dbReference type="PANTHER" id="PTHR34309:SF1">
    <property type="entry name" value="PROTEIN GLCG"/>
    <property type="match status" value="1"/>
</dbReference>
<reference evidence="2" key="1">
    <citation type="submission" date="2016-03" db="EMBL/GenBank/DDBJ databases">
        <title>Microsymbionts genomes from the relict species Vavilovia formosa.</title>
        <authorList>
            <person name="Chirak E."/>
            <person name="Kimeklis A."/>
            <person name="Kopat V."/>
            <person name="Andronov E."/>
        </authorList>
    </citation>
    <scope>NUCLEOTIDE SEQUENCE [LARGE SCALE GENOMIC DNA]</scope>
    <source>
        <strain evidence="2">Vaf12</strain>
    </source>
</reference>
<evidence type="ECO:0000313" key="2">
    <source>
        <dbReference type="EMBL" id="KZB00790.1"/>
    </source>
</evidence>
<sequence length="158" mass="16233">MSISNWTVAAAIGLLSMSSLAHAEDEPKYGTDISVDTAKVIAAAAVKECAAHKWPMAIAVTDTHGALVYYEKMDDTELGSAQAAQEKAAAAALYKRPTRAFYDVTAKAGPFMLTMPGVLAAPGAWPVVRDGKIIGAMAASGGTGDQDDVCAKAGLAAM</sequence>
<accession>A0A154ILF3</accession>
<dbReference type="PANTHER" id="PTHR34309">
    <property type="entry name" value="SLR1406 PROTEIN"/>
    <property type="match status" value="1"/>
</dbReference>
<dbReference type="Pfam" id="PF03928">
    <property type="entry name" value="HbpS-like"/>
    <property type="match status" value="1"/>
</dbReference>
<gene>
    <name evidence="2" type="ORF">A4A59_15920</name>
</gene>
<dbReference type="SUPFAM" id="SSF143744">
    <property type="entry name" value="GlcG-like"/>
    <property type="match status" value="1"/>
</dbReference>